<comment type="subunit">
    <text evidence="9">Homodimer.</text>
</comment>
<keyword evidence="13" id="KW-1185">Reference proteome</keyword>
<evidence type="ECO:0000313" key="12">
    <source>
        <dbReference type="EMBL" id="GHE53269.1"/>
    </source>
</evidence>
<comment type="cofactor">
    <cofactor evidence="2 9">
        <name>NAD(+)</name>
        <dbReference type="ChEBI" id="CHEBI:57540"/>
    </cofactor>
</comment>
<dbReference type="SUPFAM" id="SSF51735">
    <property type="entry name" value="NAD(P)-binding Rossmann-fold domains"/>
    <property type="match status" value="1"/>
</dbReference>
<dbReference type="Pfam" id="PF16363">
    <property type="entry name" value="GDP_Man_Dehyd"/>
    <property type="match status" value="1"/>
</dbReference>
<dbReference type="Proteomes" id="UP000658258">
    <property type="component" value="Unassembled WGS sequence"/>
</dbReference>
<evidence type="ECO:0000256" key="3">
    <source>
        <dbReference type="ARBA" id="ARBA00004947"/>
    </source>
</evidence>
<dbReference type="InterPro" id="IPR016040">
    <property type="entry name" value="NAD(P)-bd_dom"/>
</dbReference>
<comment type="caution">
    <text evidence="12">The sequence shown here is derived from an EMBL/GenBank/DDBJ whole genome shotgun (WGS) entry which is preliminary data.</text>
</comment>
<evidence type="ECO:0000256" key="9">
    <source>
        <dbReference type="RuleBase" id="RU366046"/>
    </source>
</evidence>
<evidence type="ECO:0000256" key="5">
    <source>
        <dbReference type="ARBA" id="ARBA00013189"/>
    </source>
</evidence>
<dbReference type="EMBL" id="BNAG01000001">
    <property type="protein sequence ID" value="GHE53269.1"/>
    <property type="molecule type" value="Genomic_DNA"/>
</dbReference>
<reference evidence="13" key="1">
    <citation type="journal article" date="2019" name="Int. J. Syst. Evol. Microbiol.">
        <title>The Global Catalogue of Microorganisms (GCM) 10K type strain sequencing project: providing services to taxonomists for standard genome sequencing and annotation.</title>
        <authorList>
            <consortium name="The Broad Institute Genomics Platform"/>
            <consortium name="The Broad Institute Genome Sequencing Center for Infectious Disease"/>
            <person name="Wu L."/>
            <person name="Ma J."/>
        </authorList>
    </citation>
    <scope>NUCLEOTIDE SEQUENCE [LARGE SCALE GENOMIC DNA]</scope>
    <source>
        <strain evidence="13">CGMCC 1.15111</strain>
    </source>
</reference>
<dbReference type="PANTHER" id="PTHR43725:SF47">
    <property type="entry name" value="UDP-GLUCOSE 4-EPIMERASE"/>
    <property type="match status" value="1"/>
</dbReference>
<sequence>MQTNILVTGGAGYIGSHVTVRLHEEGFNPIILDDFSNSDKSVLDRLKKITGKSFTCYEGSILDEPLLNKIFSEHQIAGVIHFAAKKAVGESVEKPLLYYRINVAGLVTVLEAMHAHNCNSLVFSSSCTVYGEPDKLPVTEESPKKPASSPYGNTKQIGEEIIEDAVKSGMALKSIALRYFNPIGAHPSAEIGELPLGVPNNLVPFITQTAAGIREKLTVFGNDYDTPDGTCIRDYIHVMDLADAHVQAIAHLNSIAETSHFDVINVGTGRGNTVLEAIKAFENVTGLSLNYTIGSRRPGDVEKVYAEVEKSAKILNWKTKYSLEESMRDAWNWQKRLSGL</sequence>
<dbReference type="NCBIfam" id="TIGR01179">
    <property type="entry name" value="galE"/>
    <property type="match status" value="1"/>
</dbReference>
<dbReference type="Gene3D" id="3.40.50.720">
    <property type="entry name" value="NAD(P)-binding Rossmann-like Domain"/>
    <property type="match status" value="1"/>
</dbReference>
<protein>
    <recommendedName>
        <fullName evidence="6 9">UDP-glucose 4-epimerase</fullName>
        <ecNumber evidence="5 9">5.1.3.2</ecNumber>
    </recommendedName>
</protein>
<keyword evidence="8 9" id="KW-0413">Isomerase</keyword>
<dbReference type="CDD" id="cd05247">
    <property type="entry name" value="UDP_G4E_1_SDR_e"/>
    <property type="match status" value="1"/>
</dbReference>
<evidence type="ECO:0000256" key="2">
    <source>
        <dbReference type="ARBA" id="ARBA00001911"/>
    </source>
</evidence>
<evidence type="ECO:0000256" key="6">
    <source>
        <dbReference type="ARBA" id="ARBA00018569"/>
    </source>
</evidence>
<feature type="region of interest" description="Disordered" evidence="10">
    <location>
        <begin position="134"/>
        <end position="153"/>
    </location>
</feature>
<dbReference type="InterPro" id="IPR005886">
    <property type="entry name" value="UDP_G4E"/>
</dbReference>
<comment type="catalytic activity">
    <reaction evidence="1 9">
        <text>UDP-alpha-D-glucose = UDP-alpha-D-galactose</text>
        <dbReference type="Rhea" id="RHEA:22168"/>
        <dbReference type="ChEBI" id="CHEBI:58885"/>
        <dbReference type="ChEBI" id="CHEBI:66914"/>
        <dbReference type="EC" id="5.1.3.2"/>
    </reaction>
</comment>
<feature type="compositionally biased region" description="Basic and acidic residues" evidence="10">
    <location>
        <begin position="134"/>
        <end position="144"/>
    </location>
</feature>
<evidence type="ECO:0000256" key="7">
    <source>
        <dbReference type="ARBA" id="ARBA00023027"/>
    </source>
</evidence>
<evidence type="ECO:0000256" key="8">
    <source>
        <dbReference type="ARBA" id="ARBA00023235"/>
    </source>
</evidence>
<feature type="domain" description="NAD(P)-binding" evidence="11">
    <location>
        <begin position="6"/>
        <end position="329"/>
    </location>
</feature>
<dbReference type="RefSeq" id="WP_189628577.1">
    <property type="nucleotide sequence ID" value="NZ_BNAG01000001.1"/>
</dbReference>
<keyword evidence="7 9" id="KW-0520">NAD</keyword>
<comment type="similarity">
    <text evidence="4 9">Belongs to the NAD(P)-dependent epimerase/dehydratase family.</text>
</comment>
<evidence type="ECO:0000259" key="11">
    <source>
        <dbReference type="Pfam" id="PF16363"/>
    </source>
</evidence>
<dbReference type="PANTHER" id="PTHR43725">
    <property type="entry name" value="UDP-GLUCOSE 4-EPIMERASE"/>
    <property type="match status" value="1"/>
</dbReference>
<evidence type="ECO:0000256" key="10">
    <source>
        <dbReference type="SAM" id="MobiDB-lite"/>
    </source>
</evidence>
<organism evidence="12 13">
    <name type="scientific">Roseivirga thermotolerans</name>
    <dbReference type="NCBI Taxonomy" id="1758176"/>
    <lineage>
        <taxon>Bacteria</taxon>
        <taxon>Pseudomonadati</taxon>
        <taxon>Bacteroidota</taxon>
        <taxon>Cytophagia</taxon>
        <taxon>Cytophagales</taxon>
        <taxon>Roseivirgaceae</taxon>
        <taxon>Roseivirga</taxon>
    </lineage>
</organism>
<proteinExistence type="inferred from homology"/>
<evidence type="ECO:0000256" key="4">
    <source>
        <dbReference type="ARBA" id="ARBA00007637"/>
    </source>
</evidence>
<dbReference type="InterPro" id="IPR036291">
    <property type="entry name" value="NAD(P)-bd_dom_sf"/>
</dbReference>
<dbReference type="EC" id="5.1.3.2" evidence="5 9"/>
<name>A0ABQ3I5U0_9BACT</name>
<comment type="pathway">
    <text evidence="3 9">Carbohydrate metabolism; galactose metabolism.</text>
</comment>
<evidence type="ECO:0000256" key="1">
    <source>
        <dbReference type="ARBA" id="ARBA00000083"/>
    </source>
</evidence>
<gene>
    <name evidence="12" type="ORF">GCM10011340_04690</name>
</gene>
<accession>A0ABQ3I5U0</accession>
<dbReference type="Gene3D" id="3.90.25.10">
    <property type="entry name" value="UDP-galactose 4-epimerase, domain 1"/>
    <property type="match status" value="1"/>
</dbReference>
<keyword evidence="9" id="KW-0119">Carbohydrate metabolism</keyword>
<evidence type="ECO:0000313" key="13">
    <source>
        <dbReference type="Proteomes" id="UP000658258"/>
    </source>
</evidence>